<evidence type="ECO:0000313" key="5">
    <source>
        <dbReference type="EMBL" id="MBA8887569.1"/>
    </source>
</evidence>
<evidence type="ECO:0000256" key="3">
    <source>
        <dbReference type="ARBA" id="ARBA00023163"/>
    </source>
</evidence>
<dbReference type="InterPro" id="IPR000792">
    <property type="entry name" value="Tscrpt_reg_LuxR_C"/>
</dbReference>
<comment type="caution">
    <text evidence="5">The sequence shown here is derived from an EMBL/GenBank/DDBJ whole genome shotgun (WGS) entry which is preliminary data.</text>
</comment>
<keyword evidence="1" id="KW-0805">Transcription regulation</keyword>
<dbReference type="PRINTS" id="PR00038">
    <property type="entry name" value="HTHLUXR"/>
</dbReference>
<accession>A0A839F104</accession>
<evidence type="ECO:0000313" key="6">
    <source>
        <dbReference type="Proteomes" id="UP000550401"/>
    </source>
</evidence>
<dbReference type="GO" id="GO:0003677">
    <property type="term" value="F:DNA binding"/>
    <property type="evidence" value="ECO:0007669"/>
    <property type="project" value="UniProtKB-KW"/>
</dbReference>
<sequence>MTLLADAEVAETGFMRRLVELYAAEPDLHRLPREVFGCVDATAANDMVAYTEFHLGTGEFRAEFSRIDPDPERRARSAAAYLRHSRSHPFWSKDPAFFGERALRESDFFSDEEFMALPIAQEAFLPSGAHRQIAFVIVHEGYALSVSAHRVLGAPAFTDAERDRMQALRAHIARVYRQALERSAQAMPPVERLIHLCPDLTPRQRDVARWIADGKSNEAIARLLGIRLDTVKSHVRQVFEKLGVDDRLGAALAVHRRPPFAQLPPMWTLPGSRWSPAGLQTIAAAGSSAAESGKA</sequence>
<dbReference type="PANTHER" id="PTHR44688">
    <property type="entry name" value="DNA-BINDING TRANSCRIPTIONAL ACTIVATOR DEVR_DOSR"/>
    <property type="match status" value="1"/>
</dbReference>
<organism evidence="5 6">
    <name type="scientific">Dokdonella fugitiva</name>
    <dbReference type="NCBI Taxonomy" id="328517"/>
    <lineage>
        <taxon>Bacteria</taxon>
        <taxon>Pseudomonadati</taxon>
        <taxon>Pseudomonadota</taxon>
        <taxon>Gammaproteobacteria</taxon>
        <taxon>Lysobacterales</taxon>
        <taxon>Rhodanobacteraceae</taxon>
        <taxon>Dokdonella</taxon>
    </lineage>
</organism>
<keyword evidence="6" id="KW-1185">Reference proteome</keyword>
<dbReference type="InterPro" id="IPR016032">
    <property type="entry name" value="Sig_transdc_resp-reg_C-effctor"/>
</dbReference>
<evidence type="ECO:0000256" key="2">
    <source>
        <dbReference type="ARBA" id="ARBA00023125"/>
    </source>
</evidence>
<dbReference type="RefSeq" id="WP_182530628.1">
    <property type="nucleotide sequence ID" value="NZ_JACGXL010000002.1"/>
</dbReference>
<feature type="domain" description="HTH luxR-type" evidence="4">
    <location>
        <begin position="193"/>
        <end position="258"/>
    </location>
</feature>
<reference evidence="5 6" key="1">
    <citation type="submission" date="2020-07" db="EMBL/GenBank/DDBJ databases">
        <title>Genomic Encyclopedia of Type Strains, Phase IV (KMG-V): Genome sequencing to study the core and pangenomes of soil and plant-associated prokaryotes.</title>
        <authorList>
            <person name="Whitman W."/>
        </authorList>
    </citation>
    <scope>NUCLEOTIDE SEQUENCE [LARGE SCALE GENOMIC DNA]</scope>
    <source>
        <strain evidence="5 6">RH2WT43</strain>
    </source>
</reference>
<evidence type="ECO:0000259" key="4">
    <source>
        <dbReference type="PROSITE" id="PS50043"/>
    </source>
</evidence>
<evidence type="ECO:0000256" key="1">
    <source>
        <dbReference type="ARBA" id="ARBA00023015"/>
    </source>
</evidence>
<keyword evidence="2 5" id="KW-0238">DNA-binding</keyword>
<dbReference type="Proteomes" id="UP000550401">
    <property type="component" value="Unassembled WGS sequence"/>
</dbReference>
<dbReference type="PANTHER" id="PTHR44688:SF16">
    <property type="entry name" value="DNA-BINDING TRANSCRIPTIONAL ACTIVATOR DEVR_DOSR"/>
    <property type="match status" value="1"/>
</dbReference>
<dbReference type="CDD" id="cd06170">
    <property type="entry name" value="LuxR_C_like"/>
    <property type="match status" value="1"/>
</dbReference>
<keyword evidence="3" id="KW-0804">Transcription</keyword>
<protein>
    <submittedName>
        <fullName evidence="5">DNA-binding CsgD family transcriptional regulator</fullName>
    </submittedName>
</protein>
<dbReference type="Gene3D" id="1.10.10.10">
    <property type="entry name" value="Winged helix-like DNA-binding domain superfamily/Winged helix DNA-binding domain"/>
    <property type="match status" value="1"/>
</dbReference>
<dbReference type="GO" id="GO:0006355">
    <property type="term" value="P:regulation of DNA-templated transcription"/>
    <property type="evidence" value="ECO:0007669"/>
    <property type="project" value="InterPro"/>
</dbReference>
<dbReference type="SMART" id="SM00421">
    <property type="entry name" value="HTH_LUXR"/>
    <property type="match status" value="1"/>
</dbReference>
<dbReference type="PROSITE" id="PS50043">
    <property type="entry name" value="HTH_LUXR_2"/>
    <property type="match status" value="1"/>
</dbReference>
<dbReference type="SUPFAM" id="SSF46894">
    <property type="entry name" value="C-terminal effector domain of the bipartite response regulators"/>
    <property type="match status" value="1"/>
</dbReference>
<gene>
    <name evidence="5" type="ORF">FHW12_001783</name>
</gene>
<dbReference type="EMBL" id="JACGXL010000002">
    <property type="protein sequence ID" value="MBA8887569.1"/>
    <property type="molecule type" value="Genomic_DNA"/>
</dbReference>
<name>A0A839F104_9GAMM</name>
<dbReference type="InterPro" id="IPR036388">
    <property type="entry name" value="WH-like_DNA-bd_sf"/>
</dbReference>
<dbReference type="AlphaFoldDB" id="A0A839F104"/>
<dbReference type="Pfam" id="PF00196">
    <property type="entry name" value="GerE"/>
    <property type="match status" value="1"/>
</dbReference>
<proteinExistence type="predicted"/>